<feature type="transmembrane region" description="Helical" evidence="4">
    <location>
        <begin position="169"/>
        <end position="190"/>
    </location>
</feature>
<proteinExistence type="predicted"/>
<feature type="domain" description="SH3" evidence="5">
    <location>
        <begin position="434"/>
        <end position="495"/>
    </location>
</feature>
<dbReference type="InterPro" id="IPR001452">
    <property type="entry name" value="SH3_domain"/>
</dbReference>
<gene>
    <name evidence="6" type="ORF">QBC32DRAFT_16919</name>
</gene>
<name>A0AAN6P332_9PEZI</name>
<protein>
    <recommendedName>
        <fullName evidence="5">SH3 domain-containing protein</fullName>
    </recommendedName>
</protein>
<keyword evidence="4" id="KW-0472">Membrane</keyword>
<feature type="region of interest" description="Disordered" evidence="3">
    <location>
        <begin position="201"/>
        <end position="228"/>
    </location>
</feature>
<keyword evidence="4" id="KW-1133">Transmembrane helix</keyword>
<dbReference type="Gene3D" id="2.30.30.40">
    <property type="entry name" value="SH3 Domains"/>
    <property type="match status" value="1"/>
</dbReference>
<reference evidence="6" key="1">
    <citation type="journal article" date="2023" name="Mol. Phylogenet. Evol.">
        <title>Genome-scale phylogeny and comparative genomics of the fungal order Sordariales.</title>
        <authorList>
            <person name="Hensen N."/>
            <person name="Bonometti L."/>
            <person name="Westerberg I."/>
            <person name="Brannstrom I.O."/>
            <person name="Guillou S."/>
            <person name="Cros-Aarteil S."/>
            <person name="Calhoun S."/>
            <person name="Haridas S."/>
            <person name="Kuo A."/>
            <person name="Mondo S."/>
            <person name="Pangilinan J."/>
            <person name="Riley R."/>
            <person name="LaButti K."/>
            <person name="Andreopoulos B."/>
            <person name="Lipzen A."/>
            <person name="Chen C."/>
            <person name="Yan M."/>
            <person name="Daum C."/>
            <person name="Ng V."/>
            <person name="Clum A."/>
            <person name="Steindorff A."/>
            <person name="Ohm R.A."/>
            <person name="Martin F."/>
            <person name="Silar P."/>
            <person name="Natvig D.O."/>
            <person name="Lalanne C."/>
            <person name="Gautier V."/>
            <person name="Ament-Velasquez S.L."/>
            <person name="Kruys A."/>
            <person name="Hutchinson M.I."/>
            <person name="Powell A.J."/>
            <person name="Barry K."/>
            <person name="Miller A.N."/>
            <person name="Grigoriev I.V."/>
            <person name="Debuchy R."/>
            <person name="Gladieux P."/>
            <person name="Hiltunen Thoren M."/>
            <person name="Johannesson H."/>
        </authorList>
    </citation>
    <scope>NUCLEOTIDE SEQUENCE</scope>
    <source>
        <strain evidence="6">CBS 626.80</strain>
    </source>
</reference>
<feature type="compositionally biased region" description="Low complexity" evidence="3">
    <location>
        <begin position="413"/>
        <end position="423"/>
    </location>
</feature>
<keyword evidence="7" id="KW-1185">Reference proteome</keyword>
<feature type="compositionally biased region" description="Basic and acidic residues" evidence="3">
    <location>
        <begin position="375"/>
        <end position="387"/>
    </location>
</feature>
<feature type="compositionally biased region" description="Pro residues" evidence="3">
    <location>
        <begin position="391"/>
        <end position="402"/>
    </location>
</feature>
<dbReference type="CDD" id="cd11854">
    <property type="entry name" value="SH3_Fus1p"/>
    <property type="match status" value="1"/>
</dbReference>
<evidence type="ECO:0000313" key="6">
    <source>
        <dbReference type="EMBL" id="KAK3955828.1"/>
    </source>
</evidence>
<feature type="region of interest" description="Disordered" evidence="3">
    <location>
        <begin position="375"/>
        <end position="423"/>
    </location>
</feature>
<feature type="compositionally biased region" description="Polar residues" evidence="3">
    <location>
        <begin position="685"/>
        <end position="695"/>
    </location>
</feature>
<organism evidence="6 7">
    <name type="scientific">Pseudoneurospora amorphoporcata</name>
    <dbReference type="NCBI Taxonomy" id="241081"/>
    <lineage>
        <taxon>Eukaryota</taxon>
        <taxon>Fungi</taxon>
        <taxon>Dikarya</taxon>
        <taxon>Ascomycota</taxon>
        <taxon>Pezizomycotina</taxon>
        <taxon>Sordariomycetes</taxon>
        <taxon>Sordariomycetidae</taxon>
        <taxon>Sordariales</taxon>
        <taxon>Sordariaceae</taxon>
        <taxon>Pseudoneurospora</taxon>
    </lineage>
</organism>
<dbReference type="EMBL" id="MU859072">
    <property type="protein sequence ID" value="KAK3955828.1"/>
    <property type="molecule type" value="Genomic_DNA"/>
</dbReference>
<feature type="region of interest" description="Disordered" evidence="3">
    <location>
        <begin position="62"/>
        <end position="99"/>
    </location>
</feature>
<feature type="compositionally biased region" description="Polar residues" evidence="3">
    <location>
        <begin position="641"/>
        <end position="651"/>
    </location>
</feature>
<feature type="compositionally biased region" description="Low complexity" evidence="3">
    <location>
        <begin position="72"/>
        <end position="99"/>
    </location>
</feature>
<dbReference type="Pfam" id="PF14604">
    <property type="entry name" value="SH3_9"/>
    <property type="match status" value="1"/>
</dbReference>
<dbReference type="Proteomes" id="UP001303222">
    <property type="component" value="Unassembled WGS sequence"/>
</dbReference>
<sequence>MSDHRIHMRHAHHHLERKGWEDVKSFWNNMFAPDQESTKAFTTRVAQTVTDEDFWATATAPETFATNGPPLTASAAQATTTAHTTTHHSTAPATTKAAAASVSSSPAEVLASDVLTGEISSTGTLELESTLALASPTSKTLEAATSATAAPTATAASSTQEGTSSAAKAGIAIGVLAGVLAVFLLVWFLFNKRKRQMEAEKQRLADDEKINGPFSDKNEVKTPTAAPRLSLRPASQFMPNGVPERRASRANMLGITSNAPVSPLNRPAGASAWERPTLSSTQEAGERPGTSASSNPFGDNQRIPEEPSPVSPAGDSPVSPAGDSPVSADAAAAGVAAGAAAGAAVGAADAAAAGAAAGAAVGAAGATAGALERKASIRKDGPKHLDLTKPPSLPLNANPPSPAGTEYSMNTVAPGLSPGPSASAAAIAAAGGPAQSTVHRVQLDFKPTLEDELGLQAGQLVRLLHEYDDGWALCIRLDRSQQGVVPRTCLSARPVKPRPPQGGPGPRGPPIRPNYGPGGPGPMGPNYGPNAGPGYGPGPNYGPNGGPRGPGGPPRGPPYGGPHGGRPGPGPINTKFMDPRSAPPPGSYSRPQSPAGPMMPRNGPMSPNGGRMSPNGGHPTTPSGNSPMSPMQGPGSPVDRQLTQGSQSPVTANRRMTPPGPSPIAQEYRPESRTASPAPAPPPQVSNETAPGQAY</sequence>
<feature type="compositionally biased region" description="Basic and acidic residues" evidence="3">
    <location>
        <begin position="201"/>
        <end position="220"/>
    </location>
</feature>
<keyword evidence="1 2" id="KW-0728">SH3 domain</keyword>
<reference evidence="6" key="2">
    <citation type="submission" date="2023-06" db="EMBL/GenBank/DDBJ databases">
        <authorList>
            <consortium name="Lawrence Berkeley National Laboratory"/>
            <person name="Mondo S.J."/>
            <person name="Hensen N."/>
            <person name="Bonometti L."/>
            <person name="Westerberg I."/>
            <person name="Brannstrom I.O."/>
            <person name="Guillou S."/>
            <person name="Cros-Aarteil S."/>
            <person name="Calhoun S."/>
            <person name="Haridas S."/>
            <person name="Kuo A."/>
            <person name="Pangilinan J."/>
            <person name="Riley R."/>
            <person name="Labutti K."/>
            <person name="Andreopoulos B."/>
            <person name="Lipzen A."/>
            <person name="Chen C."/>
            <person name="Yanf M."/>
            <person name="Daum C."/>
            <person name="Ng V."/>
            <person name="Clum A."/>
            <person name="Steindorff A."/>
            <person name="Ohm R."/>
            <person name="Martin F."/>
            <person name="Silar P."/>
            <person name="Natvig D."/>
            <person name="Lalanne C."/>
            <person name="Gautier V."/>
            <person name="Ament-Velasquez S.L."/>
            <person name="Kruys A."/>
            <person name="Hutchinson M.I."/>
            <person name="Powell A.J."/>
            <person name="Barry K."/>
            <person name="Miller A.N."/>
            <person name="Grigoriev I.V."/>
            <person name="Debuchy R."/>
            <person name="Gladieux P."/>
            <person name="Thoren M.H."/>
            <person name="Johannesson H."/>
        </authorList>
    </citation>
    <scope>NUCLEOTIDE SEQUENCE</scope>
    <source>
        <strain evidence="6">CBS 626.80</strain>
    </source>
</reference>
<comment type="caution">
    <text evidence="6">The sequence shown here is derived from an EMBL/GenBank/DDBJ whole genome shotgun (WGS) entry which is preliminary data.</text>
</comment>
<evidence type="ECO:0000259" key="5">
    <source>
        <dbReference type="PROSITE" id="PS50002"/>
    </source>
</evidence>
<feature type="compositionally biased region" description="Low complexity" evidence="3">
    <location>
        <begin position="622"/>
        <end position="637"/>
    </location>
</feature>
<dbReference type="InterPro" id="IPR036028">
    <property type="entry name" value="SH3-like_dom_sf"/>
</dbReference>
<evidence type="ECO:0000313" key="7">
    <source>
        <dbReference type="Proteomes" id="UP001303222"/>
    </source>
</evidence>
<dbReference type="PROSITE" id="PS50002">
    <property type="entry name" value="SH3"/>
    <property type="match status" value="1"/>
</dbReference>
<evidence type="ECO:0000256" key="4">
    <source>
        <dbReference type="SAM" id="Phobius"/>
    </source>
</evidence>
<feature type="region of interest" description="Disordered" evidence="3">
    <location>
        <begin position="256"/>
        <end position="327"/>
    </location>
</feature>
<evidence type="ECO:0000256" key="3">
    <source>
        <dbReference type="SAM" id="MobiDB-lite"/>
    </source>
</evidence>
<accession>A0AAN6P332</accession>
<dbReference type="SMART" id="SM00326">
    <property type="entry name" value="SH3"/>
    <property type="match status" value="1"/>
</dbReference>
<dbReference type="InterPro" id="IPR035521">
    <property type="entry name" value="Fus1_SH3"/>
</dbReference>
<feature type="compositionally biased region" description="Gly residues" evidence="3">
    <location>
        <begin position="531"/>
        <end position="549"/>
    </location>
</feature>
<feature type="compositionally biased region" description="Pro residues" evidence="3">
    <location>
        <begin position="497"/>
        <end position="512"/>
    </location>
</feature>
<evidence type="ECO:0000256" key="2">
    <source>
        <dbReference type="PROSITE-ProRule" id="PRU00192"/>
    </source>
</evidence>
<feature type="region of interest" description="Disordered" evidence="3">
    <location>
        <begin position="488"/>
        <end position="695"/>
    </location>
</feature>
<dbReference type="SUPFAM" id="SSF50044">
    <property type="entry name" value="SH3-domain"/>
    <property type="match status" value="1"/>
</dbReference>
<evidence type="ECO:0000256" key="1">
    <source>
        <dbReference type="ARBA" id="ARBA00022443"/>
    </source>
</evidence>
<dbReference type="AlphaFoldDB" id="A0AAN6P332"/>
<keyword evidence="4" id="KW-0812">Transmembrane</keyword>
<feature type="compositionally biased region" description="Pro residues" evidence="3">
    <location>
        <begin position="550"/>
        <end position="560"/>
    </location>
</feature>